<dbReference type="EMBL" id="FOFB01000047">
    <property type="protein sequence ID" value="SER46267.1"/>
    <property type="molecule type" value="Genomic_DNA"/>
</dbReference>
<name>A0A1H9PDL8_9BACT</name>
<gene>
    <name evidence="1" type="ORF">SAMN05444359_1472</name>
</gene>
<dbReference type="InParanoid" id="A0A1H9PDL8"/>
<reference evidence="2" key="1">
    <citation type="submission" date="2016-10" db="EMBL/GenBank/DDBJ databases">
        <authorList>
            <person name="Varghese N."/>
            <person name="Submissions S."/>
        </authorList>
    </citation>
    <scope>NUCLEOTIDE SEQUENCE [LARGE SCALE GENOMIC DNA]</scope>
    <source>
        <strain evidence="2">DSM 24740</strain>
    </source>
</reference>
<sequence length="152" mass="18206">MKNWLNEIISNLKSKRITQKRIREAYVLRDSRYLKKAYRNGRSYLKKQIVGYIGEISTQENFNFLLEEMKVIKDEQLKSFIYVAIMNIALNEKIQINNKVSEYLNQNSDLLNNIEFVTYKPKKAKPEPIGFRNRLKDHLGILEEMKKRNEIY</sequence>
<accession>A0A1H9PDL8</accession>
<dbReference type="RefSeq" id="WP_090173569.1">
    <property type="nucleotide sequence ID" value="NZ_FOFB01000047.1"/>
</dbReference>
<evidence type="ECO:0000313" key="2">
    <source>
        <dbReference type="Proteomes" id="UP000199021"/>
    </source>
</evidence>
<evidence type="ECO:0000313" key="1">
    <source>
        <dbReference type="EMBL" id="SER46267.1"/>
    </source>
</evidence>
<protein>
    <submittedName>
        <fullName evidence="1">Uncharacterized protein</fullName>
    </submittedName>
</protein>
<proteinExistence type="predicted"/>
<keyword evidence="2" id="KW-1185">Reference proteome</keyword>
<dbReference type="AlphaFoldDB" id="A0A1H9PDL8"/>
<dbReference type="Proteomes" id="UP000199021">
    <property type="component" value="Unassembled WGS sequence"/>
</dbReference>
<organism evidence="1 2">
    <name type="scientific">Neolewinella agarilytica</name>
    <dbReference type="NCBI Taxonomy" id="478744"/>
    <lineage>
        <taxon>Bacteria</taxon>
        <taxon>Pseudomonadati</taxon>
        <taxon>Bacteroidota</taxon>
        <taxon>Saprospiria</taxon>
        <taxon>Saprospirales</taxon>
        <taxon>Lewinellaceae</taxon>
        <taxon>Neolewinella</taxon>
    </lineage>
</organism>
<dbReference type="STRING" id="478744.SAMN05444359_1472"/>